<reference evidence="1" key="1">
    <citation type="submission" date="2018-02" db="EMBL/GenBank/DDBJ databases">
        <title>Rhizophora mucronata_Transcriptome.</title>
        <authorList>
            <person name="Meera S.P."/>
            <person name="Sreeshan A."/>
            <person name="Augustine A."/>
        </authorList>
    </citation>
    <scope>NUCLEOTIDE SEQUENCE</scope>
    <source>
        <tissue evidence="1">Leaf</tissue>
    </source>
</reference>
<sequence length="53" mass="6468">MDHYPIHNRWDSLSGTLMMIMHNPYQFNLDGIKITRTKSIIQMKFMEKKRNQK</sequence>
<evidence type="ECO:0000313" key="1">
    <source>
        <dbReference type="EMBL" id="MBX71115.1"/>
    </source>
</evidence>
<name>A0A2P2QVY3_RHIMU</name>
<proteinExistence type="predicted"/>
<organism evidence="1">
    <name type="scientific">Rhizophora mucronata</name>
    <name type="common">Asiatic mangrove</name>
    <dbReference type="NCBI Taxonomy" id="61149"/>
    <lineage>
        <taxon>Eukaryota</taxon>
        <taxon>Viridiplantae</taxon>
        <taxon>Streptophyta</taxon>
        <taxon>Embryophyta</taxon>
        <taxon>Tracheophyta</taxon>
        <taxon>Spermatophyta</taxon>
        <taxon>Magnoliopsida</taxon>
        <taxon>eudicotyledons</taxon>
        <taxon>Gunneridae</taxon>
        <taxon>Pentapetalae</taxon>
        <taxon>rosids</taxon>
        <taxon>fabids</taxon>
        <taxon>Malpighiales</taxon>
        <taxon>Rhizophoraceae</taxon>
        <taxon>Rhizophora</taxon>
    </lineage>
</organism>
<accession>A0A2P2QVY3</accession>
<dbReference type="AlphaFoldDB" id="A0A2P2QVY3"/>
<dbReference type="EMBL" id="GGEC01090631">
    <property type="protein sequence ID" value="MBX71115.1"/>
    <property type="molecule type" value="Transcribed_RNA"/>
</dbReference>
<protein>
    <submittedName>
        <fullName evidence="1">Uncharacterized protein</fullName>
    </submittedName>
</protein>